<evidence type="ECO:0000256" key="11">
    <source>
        <dbReference type="ARBA" id="ARBA00040821"/>
    </source>
</evidence>
<evidence type="ECO:0000256" key="2">
    <source>
        <dbReference type="ARBA" id="ARBA00004651"/>
    </source>
</evidence>
<keyword evidence="5" id="KW-0812">Transmembrane</keyword>
<evidence type="ECO:0000256" key="6">
    <source>
        <dbReference type="ARBA" id="ARBA00022989"/>
    </source>
</evidence>
<dbReference type="GO" id="GO:0030169">
    <property type="term" value="F:low-density lipoprotein particle binding"/>
    <property type="evidence" value="ECO:0007669"/>
    <property type="project" value="TreeGrafter"/>
</dbReference>
<proteinExistence type="inferred from homology"/>
<dbReference type="GO" id="GO:0034381">
    <property type="term" value="P:plasma lipoprotein particle clearance"/>
    <property type="evidence" value="ECO:0007669"/>
    <property type="project" value="TreeGrafter"/>
</dbReference>
<dbReference type="InterPro" id="IPR002159">
    <property type="entry name" value="CD36_fam"/>
</dbReference>
<dbReference type="GO" id="GO:0005737">
    <property type="term" value="C:cytoplasm"/>
    <property type="evidence" value="ECO:0007669"/>
    <property type="project" value="TreeGrafter"/>
</dbReference>
<accession>A0A401Q8N1</accession>
<evidence type="ECO:0000256" key="10">
    <source>
        <dbReference type="ARBA" id="ARBA00023180"/>
    </source>
</evidence>
<evidence type="ECO:0000313" key="13">
    <source>
        <dbReference type="EMBL" id="GCB81734.1"/>
    </source>
</evidence>
<comment type="subcellular location">
    <subcellularLocation>
        <location evidence="2">Cell membrane</location>
        <topology evidence="2">Multi-pass membrane protein</topology>
    </subcellularLocation>
    <subcellularLocation>
        <location evidence="1">Membrane</location>
        <location evidence="1">Caveola</location>
        <topology evidence="1">Multi-pass membrane protein</topology>
    </subcellularLocation>
</comment>
<dbReference type="PANTHER" id="PTHR11923:SF110">
    <property type="entry name" value="SCAVENGER RECEPTOR CLASS B MEMBER 1"/>
    <property type="match status" value="1"/>
</dbReference>
<keyword evidence="4" id="KW-1003">Cell membrane</keyword>
<dbReference type="AlphaFoldDB" id="A0A401Q8N1"/>
<keyword evidence="8" id="KW-1015">Disulfide bond</keyword>
<evidence type="ECO:0000256" key="1">
    <source>
        <dbReference type="ARBA" id="ARBA00004189"/>
    </source>
</evidence>
<sequence>NVRIDPSNGFAYTVWQDVPIPFYLAIYFFHIENPDAILNGEKPSVAQRGPYVYREYRPKGNVTFHENYTVSYRSYRQFHFVPERSIGNESDELVLPNMLALGAGILAEQFSPLMKVMFNAAMKEFNQTAFFKKTVNDIMWGYDDELITFLKKLFPNLLPFKDKFGLFADVSIVCRIR</sequence>
<dbReference type="GO" id="GO:0033344">
    <property type="term" value="P:cholesterol efflux"/>
    <property type="evidence" value="ECO:0007669"/>
    <property type="project" value="TreeGrafter"/>
</dbReference>
<gene>
    <name evidence="13" type="ORF">scyTo_0021451</name>
</gene>
<dbReference type="GO" id="GO:0008289">
    <property type="term" value="F:lipid binding"/>
    <property type="evidence" value="ECO:0007669"/>
    <property type="project" value="TreeGrafter"/>
</dbReference>
<dbReference type="GO" id="GO:0043654">
    <property type="term" value="P:recognition of apoptotic cell"/>
    <property type="evidence" value="ECO:0007669"/>
    <property type="project" value="TreeGrafter"/>
</dbReference>
<comment type="caution">
    <text evidence="13">The sequence shown here is derived from an EMBL/GenBank/DDBJ whole genome shotgun (WGS) entry which is preliminary data.</text>
</comment>
<evidence type="ECO:0000313" key="14">
    <source>
        <dbReference type="Proteomes" id="UP000288216"/>
    </source>
</evidence>
<keyword evidence="6" id="KW-1133">Transmembrane helix</keyword>
<dbReference type="GO" id="GO:0070508">
    <property type="term" value="P:cholesterol import"/>
    <property type="evidence" value="ECO:0007669"/>
    <property type="project" value="TreeGrafter"/>
</dbReference>
<evidence type="ECO:0000256" key="9">
    <source>
        <dbReference type="ARBA" id="ARBA00023170"/>
    </source>
</evidence>
<evidence type="ECO:0000256" key="5">
    <source>
        <dbReference type="ARBA" id="ARBA00022692"/>
    </source>
</evidence>
<evidence type="ECO:0000256" key="3">
    <source>
        <dbReference type="ARBA" id="ARBA00010532"/>
    </source>
</evidence>
<evidence type="ECO:0000256" key="8">
    <source>
        <dbReference type="ARBA" id="ARBA00023157"/>
    </source>
</evidence>
<keyword evidence="10" id="KW-0325">Glycoprotein</keyword>
<dbReference type="OrthoDB" id="514335at2759"/>
<dbReference type="Proteomes" id="UP000288216">
    <property type="component" value="Unassembled WGS sequence"/>
</dbReference>
<organism evidence="13 14">
    <name type="scientific">Scyliorhinus torazame</name>
    <name type="common">Cloudy catshark</name>
    <name type="synonym">Catulus torazame</name>
    <dbReference type="NCBI Taxonomy" id="75743"/>
    <lineage>
        <taxon>Eukaryota</taxon>
        <taxon>Metazoa</taxon>
        <taxon>Chordata</taxon>
        <taxon>Craniata</taxon>
        <taxon>Vertebrata</taxon>
        <taxon>Chondrichthyes</taxon>
        <taxon>Elasmobranchii</taxon>
        <taxon>Galeomorphii</taxon>
        <taxon>Galeoidea</taxon>
        <taxon>Carcharhiniformes</taxon>
        <taxon>Scyliorhinidae</taxon>
        <taxon>Scyliorhinus</taxon>
    </lineage>
</organism>
<feature type="non-terminal residue" evidence="13">
    <location>
        <position position="1"/>
    </location>
</feature>
<dbReference type="PRINTS" id="PR01609">
    <property type="entry name" value="CD36FAMILY"/>
</dbReference>
<evidence type="ECO:0000256" key="4">
    <source>
        <dbReference type="ARBA" id="ARBA00022475"/>
    </source>
</evidence>
<keyword evidence="7" id="KW-0472">Membrane</keyword>
<evidence type="ECO:0000256" key="12">
    <source>
        <dbReference type="ARBA" id="ARBA00042244"/>
    </source>
</evidence>
<dbReference type="GO" id="GO:0005901">
    <property type="term" value="C:caveola"/>
    <property type="evidence" value="ECO:0007669"/>
    <property type="project" value="UniProtKB-SubCell"/>
</dbReference>
<keyword evidence="9" id="KW-0675">Receptor</keyword>
<dbReference type="EMBL" id="BFAA01019061">
    <property type="protein sequence ID" value="GCB81734.1"/>
    <property type="molecule type" value="Genomic_DNA"/>
</dbReference>
<keyword evidence="14" id="KW-1185">Reference proteome</keyword>
<dbReference type="OMA" id="YFFHIEN"/>
<comment type="similarity">
    <text evidence="3">Belongs to the CD36 family.</text>
</comment>
<reference evidence="13 14" key="1">
    <citation type="journal article" date="2018" name="Nat. Ecol. Evol.">
        <title>Shark genomes provide insights into elasmobranch evolution and the origin of vertebrates.</title>
        <authorList>
            <person name="Hara Y"/>
            <person name="Yamaguchi K"/>
            <person name="Onimaru K"/>
            <person name="Kadota M"/>
            <person name="Koyanagi M"/>
            <person name="Keeley SD"/>
            <person name="Tatsumi K"/>
            <person name="Tanaka K"/>
            <person name="Motone F"/>
            <person name="Kageyama Y"/>
            <person name="Nozu R"/>
            <person name="Adachi N"/>
            <person name="Nishimura O"/>
            <person name="Nakagawa R"/>
            <person name="Tanegashima C"/>
            <person name="Kiyatake I"/>
            <person name="Matsumoto R"/>
            <person name="Murakumo K"/>
            <person name="Nishida K"/>
            <person name="Terakita A"/>
            <person name="Kuratani S"/>
            <person name="Sato K"/>
            <person name="Hyodo S Kuraku.S."/>
        </authorList>
    </citation>
    <scope>NUCLEOTIDE SEQUENCE [LARGE SCALE GENOMIC DNA]</scope>
</reference>
<name>A0A401Q8N1_SCYTO</name>
<dbReference type="Pfam" id="PF01130">
    <property type="entry name" value="CD36"/>
    <property type="match status" value="1"/>
</dbReference>
<evidence type="ECO:0000256" key="7">
    <source>
        <dbReference type="ARBA" id="ARBA00023136"/>
    </source>
</evidence>
<dbReference type="STRING" id="75743.A0A401Q8N1"/>
<dbReference type="PANTHER" id="PTHR11923">
    <property type="entry name" value="SCAVENGER RECEPTOR CLASS B TYPE-1 SR-B1"/>
    <property type="match status" value="1"/>
</dbReference>
<dbReference type="GO" id="GO:0005044">
    <property type="term" value="F:scavenger receptor activity"/>
    <property type="evidence" value="ECO:0007669"/>
    <property type="project" value="TreeGrafter"/>
</dbReference>
<protein>
    <recommendedName>
        <fullName evidence="11">Scavenger receptor class B member 1</fullName>
    </recommendedName>
    <alternativeName>
        <fullName evidence="12">SR-BI</fullName>
    </alternativeName>
</protein>